<name>A0ACB9AKB4_CICIN</name>
<evidence type="ECO:0000313" key="2">
    <source>
        <dbReference type="Proteomes" id="UP001055811"/>
    </source>
</evidence>
<dbReference type="EMBL" id="CM042015">
    <property type="protein sequence ID" value="KAI3710138.1"/>
    <property type="molecule type" value="Genomic_DNA"/>
</dbReference>
<dbReference type="Proteomes" id="UP001055811">
    <property type="component" value="Linkage Group LG07"/>
</dbReference>
<gene>
    <name evidence="1" type="ORF">L2E82_39912</name>
</gene>
<comment type="caution">
    <text evidence="1">The sequence shown here is derived from an EMBL/GenBank/DDBJ whole genome shotgun (WGS) entry which is preliminary data.</text>
</comment>
<protein>
    <submittedName>
        <fullName evidence="1">Uncharacterized protein</fullName>
    </submittedName>
</protein>
<evidence type="ECO:0000313" key="1">
    <source>
        <dbReference type="EMBL" id="KAI3710138.1"/>
    </source>
</evidence>
<reference evidence="2" key="1">
    <citation type="journal article" date="2022" name="Mol. Ecol. Resour.">
        <title>The genomes of chicory, endive, great burdock and yacon provide insights into Asteraceae palaeo-polyploidization history and plant inulin production.</title>
        <authorList>
            <person name="Fan W."/>
            <person name="Wang S."/>
            <person name="Wang H."/>
            <person name="Wang A."/>
            <person name="Jiang F."/>
            <person name="Liu H."/>
            <person name="Zhao H."/>
            <person name="Xu D."/>
            <person name="Zhang Y."/>
        </authorList>
    </citation>
    <scope>NUCLEOTIDE SEQUENCE [LARGE SCALE GENOMIC DNA]</scope>
    <source>
        <strain evidence="2">cv. Punajuju</strain>
    </source>
</reference>
<proteinExistence type="predicted"/>
<sequence length="106" mass="12113">MQQYGSKENPLVIECFDFNTNGNHTLIGGFELNFMVAIDFTTSNGDPRRSDSLHYIDPSSRLNSYQEAIMEVREVIQVYDSDKMFPAWGFGGRMISPSRFIVGYDK</sequence>
<reference evidence="1 2" key="2">
    <citation type="journal article" date="2022" name="Mol. Ecol. Resour.">
        <title>The genomes of chicory, endive, great burdock and yacon provide insights into Asteraceae paleo-polyploidization history and plant inulin production.</title>
        <authorList>
            <person name="Fan W."/>
            <person name="Wang S."/>
            <person name="Wang H."/>
            <person name="Wang A."/>
            <person name="Jiang F."/>
            <person name="Liu H."/>
            <person name="Zhao H."/>
            <person name="Xu D."/>
            <person name="Zhang Y."/>
        </authorList>
    </citation>
    <scope>NUCLEOTIDE SEQUENCE [LARGE SCALE GENOMIC DNA]</scope>
    <source>
        <strain evidence="2">cv. Punajuju</strain>
        <tissue evidence="1">Leaves</tissue>
    </source>
</reference>
<accession>A0ACB9AKB4</accession>
<organism evidence="1 2">
    <name type="scientific">Cichorium intybus</name>
    <name type="common">Chicory</name>
    <dbReference type="NCBI Taxonomy" id="13427"/>
    <lineage>
        <taxon>Eukaryota</taxon>
        <taxon>Viridiplantae</taxon>
        <taxon>Streptophyta</taxon>
        <taxon>Embryophyta</taxon>
        <taxon>Tracheophyta</taxon>
        <taxon>Spermatophyta</taxon>
        <taxon>Magnoliopsida</taxon>
        <taxon>eudicotyledons</taxon>
        <taxon>Gunneridae</taxon>
        <taxon>Pentapetalae</taxon>
        <taxon>asterids</taxon>
        <taxon>campanulids</taxon>
        <taxon>Asterales</taxon>
        <taxon>Asteraceae</taxon>
        <taxon>Cichorioideae</taxon>
        <taxon>Cichorieae</taxon>
        <taxon>Cichoriinae</taxon>
        <taxon>Cichorium</taxon>
    </lineage>
</organism>
<keyword evidence="2" id="KW-1185">Reference proteome</keyword>